<evidence type="ECO:0000313" key="2">
    <source>
        <dbReference type="Proteomes" id="UP001608902"/>
    </source>
</evidence>
<evidence type="ECO:0000313" key="1">
    <source>
        <dbReference type="EMBL" id="MFH4976482.1"/>
    </source>
</evidence>
<keyword evidence="2" id="KW-1185">Reference proteome</keyword>
<gene>
    <name evidence="1" type="ORF">AB6A40_003191</name>
</gene>
<name>A0ABD6EB43_9BILA</name>
<dbReference type="EMBL" id="JBGFUD010001587">
    <property type="protein sequence ID" value="MFH4976482.1"/>
    <property type="molecule type" value="Genomic_DNA"/>
</dbReference>
<reference evidence="1 2" key="1">
    <citation type="submission" date="2024-08" db="EMBL/GenBank/DDBJ databases">
        <title>Gnathostoma spinigerum genome.</title>
        <authorList>
            <person name="Gonzalez-Bertolin B."/>
            <person name="Monzon S."/>
            <person name="Zaballos A."/>
            <person name="Jimenez P."/>
            <person name="Dekumyoy P."/>
            <person name="Varona S."/>
            <person name="Cuesta I."/>
            <person name="Sumanam S."/>
            <person name="Adisakwattana P."/>
            <person name="Gasser R.B."/>
            <person name="Hernandez-Gonzalez A."/>
            <person name="Young N.D."/>
            <person name="Perteguer M.J."/>
        </authorList>
    </citation>
    <scope>NUCLEOTIDE SEQUENCE [LARGE SCALE GENOMIC DNA]</scope>
    <source>
        <strain evidence="1">AL3</strain>
        <tissue evidence="1">Liver</tissue>
    </source>
</reference>
<proteinExistence type="predicted"/>
<sequence length="123" mass="14849">MSLKICPLSNRSKFSKYQSCKCAKWMCLLDEYIRKSVFFPRFFFLHKYTPFISFLNCFRVMINMCSIWLETISFRENTFKTRISPFFPFPFSQDHLSETLNFIGTPIRYSVLQQVPTQLKYLF</sequence>
<comment type="caution">
    <text evidence="1">The sequence shown here is derived from an EMBL/GenBank/DDBJ whole genome shotgun (WGS) entry which is preliminary data.</text>
</comment>
<dbReference type="AlphaFoldDB" id="A0ABD6EB43"/>
<organism evidence="1 2">
    <name type="scientific">Gnathostoma spinigerum</name>
    <dbReference type="NCBI Taxonomy" id="75299"/>
    <lineage>
        <taxon>Eukaryota</taxon>
        <taxon>Metazoa</taxon>
        <taxon>Ecdysozoa</taxon>
        <taxon>Nematoda</taxon>
        <taxon>Chromadorea</taxon>
        <taxon>Rhabditida</taxon>
        <taxon>Spirurina</taxon>
        <taxon>Gnathostomatomorpha</taxon>
        <taxon>Gnathostomatoidea</taxon>
        <taxon>Gnathostomatidae</taxon>
        <taxon>Gnathostoma</taxon>
    </lineage>
</organism>
<protein>
    <recommendedName>
        <fullName evidence="3">Maturase K</fullName>
    </recommendedName>
</protein>
<evidence type="ECO:0008006" key="3">
    <source>
        <dbReference type="Google" id="ProtNLM"/>
    </source>
</evidence>
<accession>A0ABD6EB43</accession>
<dbReference type="Proteomes" id="UP001608902">
    <property type="component" value="Unassembled WGS sequence"/>
</dbReference>